<proteinExistence type="predicted"/>
<feature type="transmembrane region" description="Helical" evidence="1">
    <location>
        <begin position="84"/>
        <end position="103"/>
    </location>
</feature>
<keyword evidence="1" id="KW-0812">Transmembrane</keyword>
<accession>A0A7S3R261</accession>
<protein>
    <submittedName>
        <fullName evidence="2">Uncharacterized protein</fullName>
    </submittedName>
</protein>
<gene>
    <name evidence="2" type="ORF">DTER00134_LOCUS14609</name>
</gene>
<evidence type="ECO:0000256" key="1">
    <source>
        <dbReference type="SAM" id="Phobius"/>
    </source>
</evidence>
<keyword evidence="1" id="KW-1133">Transmembrane helix</keyword>
<feature type="transmembrane region" description="Helical" evidence="1">
    <location>
        <begin position="12"/>
        <end position="39"/>
    </location>
</feature>
<evidence type="ECO:0000313" key="2">
    <source>
        <dbReference type="EMBL" id="CAE0499536.1"/>
    </source>
</evidence>
<keyword evidence="1" id="KW-0472">Membrane</keyword>
<dbReference type="PROSITE" id="PS51257">
    <property type="entry name" value="PROKAR_LIPOPROTEIN"/>
    <property type="match status" value="1"/>
</dbReference>
<reference evidence="2" key="1">
    <citation type="submission" date="2021-01" db="EMBL/GenBank/DDBJ databases">
        <authorList>
            <person name="Corre E."/>
            <person name="Pelletier E."/>
            <person name="Niang G."/>
            <person name="Scheremetjew M."/>
            <person name="Finn R."/>
            <person name="Kale V."/>
            <person name="Holt S."/>
            <person name="Cochrane G."/>
            <person name="Meng A."/>
            <person name="Brown T."/>
            <person name="Cohen L."/>
        </authorList>
    </citation>
    <scope>NUCLEOTIDE SEQUENCE</scope>
    <source>
        <strain evidence="2">CCMP1320</strain>
    </source>
</reference>
<feature type="transmembrane region" description="Helical" evidence="1">
    <location>
        <begin position="59"/>
        <end position="77"/>
    </location>
</feature>
<name>A0A7S3R261_DUNTE</name>
<sequence>MARSMSSRAKARHLACILSCCFAAGCVGGVINTIFPIILEQCGLLSSIDIHPTFSKGDLYQKAFWGGIWGIAFLIRLGNIENFYLQASIYGCLPSLTQLFIIFPQTTPFGIGGLGLGHAMPFFVILFNTVGWSWPAYWWFKYIGPHGDDLDHHIHNSLLGSGESAHDMVT</sequence>
<organism evidence="2">
    <name type="scientific">Dunaliella tertiolecta</name>
    <name type="common">Green alga</name>
    <dbReference type="NCBI Taxonomy" id="3047"/>
    <lineage>
        <taxon>Eukaryota</taxon>
        <taxon>Viridiplantae</taxon>
        <taxon>Chlorophyta</taxon>
        <taxon>core chlorophytes</taxon>
        <taxon>Chlorophyceae</taxon>
        <taxon>CS clade</taxon>
        <taxon>Chlamydomonadales</taxon>
        <taxon>Dunaliellaceae</taxon>
        <taxon>Dunaliella</taxon>
    </lineage>
</organism>
<dbReference type="AlphaFoldDB" id="A0A7S3R261"/>
<feature type="transmembrane region" description="Helical" evidence="1">
    <location>
        <begin position="109"/>
        <end position="132"/>
    </location>
</feature>
<dbReference type="EMBL" id="HBIP01024363">
    <property type="protein sequence ID" value="CAE0499536.1"/>
    <property type="molecule type" value="Transcribed_RNA"/>
</dbReference>